<reference evidence="3" key="1">
    <citation type="submission" date="2016-12" db="EMBL/GenBank/DDBJ databases">
        <authorList>
            <person name="Varghese N."/>
            <person name="Submissions S."/>
        </authorList>
    </citation>
    <scope>NUCLEOTIDE SEQUENCE [LARGE SCALE GENOMIC DNA]</scope>
    <source>
        <strain evidence="3">DSM 11544</strain>
    </source>
</reference>
<proteinExistence type="predicted"/>
<evidence type="ECO:0000256" key="1">
    <source>
        <dbReference type="SAM" id="Phobius"/>
    </source>
</evidence>
<keyword evidence="3" id="KW-1185">Reference proteome</keyword>
<feature type="transmembrane region" description="Helical" evidence="1">
    <location>
        <begin position="47"/>
        <end position="65"/>
    </location>
</feature>
<name>A0A1M7UU65_9FIRM</name>
<keyword evidence="1" id="KW-0812">Transmembrane</keyword>
<gene>
    <name evidence="2" type="ORF">SAMN02745215_04645</name>
</gene>
<dbReference type="STRING" id="1121395.SAMN02745215_04645"/>
<feature type="transmembrane region" description="Helical" evidence="1">
    <location>
        <begin position="90"/>
        <end position="109"/>
    </location>
</feature>
<organism evidence="2 3">
    <name type="scientific">Desulfitobacterium chlororespirans DSM 11544</name>
    <dbReference type="NCBI Taxonomy" id="1121395"/>
    <lineage>
        <taxon>Bacteria</taxon>
        <taxon>Bacillati</taxon>
        <taxon>Bacillota</taxon>
        <taxon>Clostridia</taxon>
        <taxon>Eubacteriales</taxon>
        <taxon>Desulfitobacteriaceae</taxon>
        <taxon>Desulfitobacterium</taxon>
    </lineage>
</organism>
<evidence type="ECO:0000313" key="3">
    <source>
        <dbReference type="Proteomes" id="UP000184010"/>
    </source>
</evidence>
<dbReference type="AlphaFoldDB" id="A0A1M7UU65"/>
<sequence>MFEKFSESQIYKNVKRIYKSCFKWSRDKVDLIKYCLATYYNPKIRSFLWKLGFISGLIYLSYQNWSTIINYDKIADQQGLLNVIQTPANLFVFKFGIVYALATGTYFLLKLPFQKIESLKVSSSGVEYKTVAENAKVADEALTALREAEYARMNILNTLSTPHVMNTIKSLVNRNEINMAGGISLIAGIMQAYLLSSLNVKLHTSVIGVVNDVPEQDEYDRLKVNIQLLINEIVNEETPWLIHEGRHSVIVVRFKWEAENTDYCILCLEADSKEWLFSKADYLLLDTAWNIIKRSLLLYRRKNSAIIVSKRQANGQGGDSK</sequence>
<dbReference type="Proteomes" id="UP000184010">
    <property type="component" value="Unassembled WGS sequence"/>
</dbReference>
<dbReference type="EMBL" id="FRDN01000017">
    <property type="protein sequence ID" value="SHN86485.1"/>
    <property type="molecule type" value="Genomic_DNA"/>
</dbReference>
<protein>
    <submittedName>
        <fullName evidence="2">Uncharacterized protein</fullName>
    </submittedName>
</protein>
<keyword evidence="1" id="KW-0472">Membrane</keyword>
<dbReference type="RefSeq" id="WP_018213637.1">
    <property type="nucleotide sequence ID" value="NZ_FRDN01000017.1"/>
</dbReference>
<keyword evidence="1" id="KW-1133">Transmembrane helix</keyword>
<evidence type="ECO:0000313" key="2">
    <source>
        <dbReference type="EMBL" id="SHN86485.1"/>
    </source>
</evidence>
<accession>A0A1M7UU65</accession>